<keyword evidence="2" id="KW-1185">Reference proteome</keyword>
<evidence type="ECO:0000313" key="1">
    <source>
        <dbReference type="EMBL" id="OEL12848.1"/>
    </source>
</evidence>
<dbReference type="EMBL" id="LWDX02075635">
    <property type="protein sequence ID" value="OEL12848.1"/>
    <property type="molecule type" value="Genomic_DNA"/>
</dbReference>
<sequence length="130" mass="14641">MVLHQEPPRATPRFHGPAPVSIDVWGWGTDESEKKKWVVPAIDELKQLQQEGVTGVGLCCTFFMRRVQPLKARANPLFQYAGPTDPTRELEANLPWLEVKAWVVSMLKMGIDIVEALNNHPSPRSHAHNP</sequence>
<dbReference type="PANTHER" id="PTHR33026:SF7">
    <property type="entry name" value="OS03G0100275 PROTEIN"/>
    <property type="match status" value="1"/>
</dbReference>
<organism evidence="1 2">
    <name type="scientific">Dichanthelium oligosanthes</name>
    <dbReference type="NCBI Taxonomy" id="888268"/>
    <lineage>
        <taxon>Eukaryota</taxon>
        <taxon>Viridiplantae</taxon>
        <taxon>Streptophyta</taxon>
        <taxon>Embryophyta</taxon>
        <taxon>Tracheophyta</taxon>
        <taxon>Spermatophyta</taxon>
        <taxon>Magnoliopsida</taxon>
        <taxon>Liliopsida</taxon>
        <taxon>Poales</taxon>
        <taxon>Poaceae</taxon>
        <taxon>PACMAD clade</taxon>
        <taxon>Panicoideae</taxon>
        <taxon>Panicodae</taxon>
        <taxon>Paniceae</taxon>
        <taxon>Dichantheliinae</taxon>
        <taxon>Dichanthelium</taxon>
    </lineage>
</organism>
<accession>A0A1E5UJ59</accession>
<name>A0A1E5UJ59_9POAL</name>
<gene>
    <name evidence="1" type="ORF">BAE44_0026133</name>
</gene>
<dbReference type="Proteomes" id="UP000095767">
    <property type="component" value="Unassembled WGS sequence"/>
</dbReference>
<proteinExistence type="predicted"/>
<dbReference type="OrthoDB" id="10545550at2759"/>
<reference evidence="1 2" key="1">
    <citation type="submission" date="2016-09" db="EMBL/GenBank/DDBJ databases">
        <title>The draft genome of Dichanthelium oligosanthes: A C3 panicoid grass species.</title>
        <authorList>
            <person name="Studer A.J."/>
            <person name="Schnable J.C."/>
            <person name="Brutnell T.P."/>
        </authorList>
    </citation>
    <scope>NUCLEOTIDE SEQUENCE [LARGE SCALE GENOMIC DNA]</scope>
    <source>
        <strain evidence="2">cv. Kellogg 1175</strain>
        <tissue evidence="1">Leaf</tissue>
    </source>
</reference>
<protein>
    <submittedName>
        <fullName evidence="1">Uncharacterized protein</fullName>
    </submittedName>
</protein>
<evidence type="ECO:0000313" key="2">
    <source>
        <dbReference type="Proteomes" id="UP000095767"/>
    </source>
</evidence>
<comment type="caution">
    <text evidence="1">The sequence shown here is derived from an EMBL/GenBank/DDBJ whole genome shotgun (WGS) entry which is preliminary data.</text>
</comment>
<dbReference type="AlphaFoldDB" id="A0A1E5UJ59"/>
<dbReference type="PANTHER" id="PTHR33026">
    <property type="entry name" value="OS06G0360600 PROTEIN"/>
    <property type="match status" value="1"/>
</dbReference>